<keyword evidence="6 12" id="KW-0418">Kinase</keyword>
<dbReference type="PANTHER" id="PTHR24421:SF10">
    <property type="entry name" value="NITRATE_NITRITE SENSOR PROTEIN NARQ"/>
    <property type="match status" value="1"/>
</dbReference>
<accession>A0ABV9HEZ6</accession>
<keyword evidence="13" id="KW-1185">Reference proteome</keyword>
<dbReference type="Pfam" id="PF02518">
    <property type="entry name" value="HATPase_c"/>
    <property type="match status" value="1"/>
</dbReference>
<dbReference type="SUPFAM" id="SSF55874">
    <property type="entry name" value="ATPase domain of HSP90 chaperone/DNA topoisomerase II/histidine kinase"/>
    <property type="match status" value="1"/>
</dbReference>
<evidence type="ECO:0000256" key="5">
    <source>
        <dbReference type="ARBA" id="ARBA00022741"/>
    </source>
</evidence>
<feature type="domain" description="Histidine kinase/HSP90-like ATPase" evidence="10">
    <location>
        <begin position="325"/>
        <end position="411"/>
    </location>
</feature>
<evidence type="ECO:0000256" key="6">
    <source>
        <dbReference type="ARBA" id="ARBA00022777"/>
    </source>
</evidence>
<gene>
    <name evidence="12" type="ORF">ACFO6V_11570</name>
</gene>
<protein>
    <recommendedName>
        <fullName evidence="2">histidine kinase</fullName>
        <ecNumber evidence="2">2.7.13.3</ecNumber>
    </recommendedName>
</protein>
<dbReference type="EMBL" id="JBHSFI010000004">
    <property type="protein sequence ID" value="MFC4628877.1"/>
    <property type="molecule type" value="Genomic_DNA"/>
</dbReference>
<keyword evidence="9" id="KW-0472">Membrane</keyword>
<name>A0ABV9HEZ6_9MICO</name>
<dbReference type="PANTHER" id="PTHR24421">
    <property type="entry name" value="NITRATE/NITRITE SENSOR PROTEIN NARX-RELATED"/>
    <property type="match status" value="1"/>
</dbReference>
<evidence type="ECO:0000259" key="10">
    <source>
        <dbReference type="Pfam" id="PF02518"/>
    </source>
</evidence>
<feature type="transmembrane region" description="Helical" evidence="9">
    <location>
        <begin position="107"/>
        <end position="136"/>
    </location>
</feature>
<keyword evidence="4" id="KW-0808">Transferase</keyword>
<dbReference type="EC" id="2.7.13.3" evidence="2"/>
<evidence type="ECO:0000313" key="12">
    <source>
        <dbReference type="EMBL" id="MFC4628877.1"/>
    </source>
</evidence>
<evidence type="ECO:0000256" key="7">
    <source>
        <dbReference type="ARBA" id="ARBA00022840"/>
    </source>
</evidence>
<evidence type="ECO:0000256" key="9">
    <source>
        <dbReference type="SAM" id="Phobius"/>
    </source>
</evidence>
<evidence type="ECO:0000256" key="4">
    <source>
        <dbReference type="ARBA" id="ARBA00022679"/>
    </source>
</evidence>
<dbReference type="InterPro" id="IPR003594">
    <property type="entry name" value="HATPase_dom"/>
</dbReference>
<feature type="transmembrane region" description="Helical" evidence="9">
    <location>
        <begin position="51"/>
        <end position="71"/>
    </location>
</feature>
<proteinExistence type="predicted"/>
<keyword evidence="7" id="KW-0067">ATP-binding</keyword>
<evidence type="ECO:0000313" key="13">
    <source>
        <dbReference type="Proteomes" id="UP001596011"/>
    </source>
</evidence>
<keyword evidence="5" id="KW-0547">Nucleotide-binding</keyword>
<sequence>MQAMRRRLTGDRARCAARYLARRFAWQMLGGAIGLALVLLVYSLLNIVAGGLPAWVVAVATVAAAIGLGLVPGARELEVTAARALLDVEDELVAPARPRPAHRLRTAAWVAGHLASGLLVAAGLFAGVPMAVLIGAEAVAGEALRSGDSFYTGLPLPTGPVSLALRLVACAAFALLALVATWPLGAAASALAGRVLGPTPHDRMETALARARREAEHTRLARELHDGIGHALTVVSVQAAAGRRVVAMNPDAAAEALAAIEDTARSALAELDQLLAVLRDDADDDAPVALAPALDDVVSAHRRAGLDLSAQLDLPAGLPALLGRSVQRIVTEALTNAHRHGAPGPVRLTVGHGGDEVRIEVVNPVRPGSRPGRRPSGGRGLAGIRERVALFGGTVDAGPDGDRWVFRATLPCAPRATGGADRKDPDA</sequence>
<keyword evidence="8" id="KW-0902">Two-component regulatory system</keyword>
<dbReference type="CDD" id="cd16917">
    <property type="entry name" value="HATPase_UhpB-NarQ-NarX-like"/>
    <property type="match status" value="1"/>
</dbReference>
<dbReference type="Pfam" id="PF07730">
    <property type="entry name" value="HisKA_3"/>
    <property type="match status" value="1"/>
</dbReference>
<comment type="caution">
    <text evidence="12">The sequence shown here is derived from an EMBL/GenBank/DDBJ whole genome shotgun (WGS) entry which is preliminary data.</text>
</comment>
<evidence type="ECO:0000256" key="1">
    <source>
        <dbReference type="ARBA" id="ARBA00000085"/>
    </source>
</evidence>
<dbReference type="InterPro" id="IPR036890">
    <property type="entry name" value="HATPase_C_sf"/>
</dbReference>
<keyword evidence="3" id="KW-0597">Phosphoprotein</keyword>
<reference evidence="13" key="1">
    <citation type="journal article" date="2019" name="Int. J. Syst. Evol. Microbiol.">
        <title>The Global Catalogue of Microorganisms (GCM) 10K type strain sequencing project: providing services to taxonomists for standard genome sequencing and annotation.</title>
        <authorList>
            <consortium name="The Broad Institute Genomics Platform"/>
            <consortium name="The Broad Institute Genome Sequencing Center for Infectious Disease"/>
            <person name="Wu L."/>
            <person name="Ma J."/>
        </authorList>
    </citation>
    <scope>NUCLEOTIDE SEQUENCE [LARGE SCALE GENOMIC DNA]</scope>
    <source>
        <strain evidence="13">CCUG 42722</strain>
    </source>
</reference>
<evidence type="ECO:0000256" key="3">
    <source>
        <dbReference type="ARBA" id="ARBA00022553"/>
    </source>
</evidence>
<feature type="domain" description="Signal transduction histidine kinase subgroup 3 dimerisation and phosphoacceptor" evidence="11">
    <location>
        <begin position="216"/>
        <end position="281"/>
    </location>
</feature>
<organism evidence="12 13">
    <name type="scientific">Promicromonospora alba</name>
    <dbReference type="NCBI Taxonomy" id="1616110"/>
    <lineage>
        <taxon>Bacteria</taxon>
        <taxon>Bacillati</taxon>
        <taxon>Actinomycetota</taxon>
        <taxon>Actinomycetes</taxon>
        <taxon>Micrococcales</taxon>
        <taxon>Promicromonosporaceae</taxon>
        <taxon>Promicromonospora</taxon>
    </lineage>
</organism>
<keyword evidence="9" id="KW-1133">Transmembrane helix</keyword>
<comment type="catalytic activity">
    <reaction evidence="1">
        <text>ATP + protein L-histidine = ADP + protein N-phospho-L-histidine.</text>
        <dbReference type="EC" id="2.7.13.3"/>
    </reaction>
</comment>
<evidence type="ECO:0000256" key="2">
    <source>
        <dbReference type="ARBA" id="ARBA00012438"/>
    </source>
</evidence>
<evidence type="ECO:0000256" key="8">
    <source>
        <dbReference type="ARBA" id="ARBA00023012"/>
    </source>
</evidence>
<dbReference type="GO" id="GO:0016301">
    <property type="term" value="F:kinase activity"/>
    <property type="evidence" value="ECO:0007669"/>
    <property type="project" value="UniProtKB-KW"/>
</dbReference>
<dbReference type="Gene3D" id="3.30.565.10">
    <property type="entry name" value="Histidine kinase-like ATPase, C-terminal domain"/>
    <property type="match status" value="1"/>
</dbReference>
<dbReference type="InterPro" id="IPR050482">
    <property type="entry name" value="Sensor_HK_TwoCompSys"/>
</dbReference>
<feature type="transmembrane region" description="Helical" evidence="9">
    <location>
        <begin position="24"/>
        <end position="45"/>
    </location>
</feature>
<feature type="transmembrane region" description="Helical" evidence="9">
    <location>
        <begin position="163"/>
        <end position="184"/>
    </location>
</feature>
<dbReference type="RefSeq" id="WP_377135462.1">
    <property type="nucleotide sequence ID" value="NZ_JBHSFI010000004.1"/>
</dbReference>
<dbReference type="Proteomes" id="UP001596011">
    <property type="component" value="Unassembled WGS sequence"/>
</dbReference>
<dbReference type="Gene3D" id="1.20.5.1930">
    <property type="match status" value="1"/>
</dbReference>
<keyword evidence="9" id="KW-0812">Transmembrane</keyword>
<dbReference type="InterPro" id="IPR011712">
    <property type="entry name" value="Sig_transdc_His_kin_sub3_dim/P"/>
</dbReference>
<evidence type="ECO:0000259" key="11">
    <source>
        <dbReference type="Pfam" id="PF07730"/>
    </source>
</evidence>